<dbReference type="HOGENOM" id="CLU_2938010_0_0_3"/>
<gene>
    <name evidence="1" type="ordered locus">P9303_28161</name>
</gene>
<proteinExistence type="predicted"/>
<evidence type="ECO:0000313" key="2">
    <source>
        <dbReference type="Proteomes" id="UP000002274"/>
    </source>
</evidence>
<dbReference type="Proteomes" id="UP000002274">
    <property type="component" value="Chromosome"/>
</dbReference>
<organism evidence="1 2">
    <name type="scientific">Prochlorococcus marinus (strain MIT 9303)</name>
    <dbReference type="NCBI Taxonomy" id="59922"/>
    <lineage>
        <taxon>Bacteria</taxon>
        <taxon>Bacillati</taxon>
        <taxon>Cyanobacteriota</taxon>
        <taxon>Cyanophyceae</taxon>
        <taxon>Synechococcales</taxon>
        <taxon>Prochlorococcaceae</taxon>
        <taxon>Prochlorococcus</taxon>
    </lineage>
</organism>
<evidence type="ECO:0000313" key="1">
    <source>
        <dbReference type="EMBL" id="ABM79546.1"/>
    </source>
</evidence>
<dbReference type="KEGG" id="pmf:P9303_28161"/>
<dbReference type="EMBL" id="CP000554">
    <property type="protein sequence ID" value="ABM79546.1"/>
    <property type="molecule type" value="Genomic_DNA"/>
</dbReference>
<dbReference type="AlphaFoldDB" id="A2CDI6"/>
<protein>
    <submittedName>
        <fullName evidence="1">Uncharacterized protein</fullName>
    </submittedName>
</protein>
<accession>A2CDI6</accession>
<dbReference type="BioCyc" id="PMAR59922:G1G80-2470-MONOMER"/>
<dbReference type="STRING" id="59922.P9303_28161"/>
<reference evidence="1 2" key="1">
    <citation type="journal article" date="2007" name="PLoS Genet.">
        <title>Patterns and implications of gene gain and loss in the evolution of Prochlorococcus.</title>
        <authorList>
            <person name="Kettler G.C."/>
            <person name="Martiny A.C."/>
            <person name="Huang K."/>
            <person name="Zucker J."/>
            <person name="Coleman M.L."/>
            <person name="Rodrigue S."/>
            <person name="Chen F."/>
            <person name="Lapidus A."/>
            <person name="Ferriera S."/>
            <person name="Johnson J."/>
            <person name="Steglich C."/>
            <person name="Church G.M."/>
            <person name="Richardson P."/>
            <person name="Chisholm S.W."/>
        </authorList>
    </citation>
    <scope>NUCLEOTIDE SEQUENCE [LARGE SCALE GENOMIC DNA]</scope>
    <source>
        <strain evidence="1 2">MIT 9303</strain>
    </source>
</reference>
<name>A2CDI6_PROM3</name>
<sequence>MAYHLLYYIDDLPAKVKIELSLEKGEEMFHFYIDDDDFNDEVIELVEDGTNKVILHYAPN</sequence>